<dbReference type="SUPFAM" id="SSF102198">
    <property type="entry name" value="Putative cyclase"/>
    <property type="match status" value="1"/>
</dbReference>
<evidence type="ECO:0000256" key="2">
    <source>
        <dbReference type="SAM" id="Phobius"/>
    </source>
</evidence>
<dbReference type="OrthoDB" id="7108654at2759"/>
<feature type="chain" id="PRO_5034209255" evidence="3">
    <location>
        <begin position="20"/>
        <end position="289"/>
    </location>
</feature>
<gene>
    <name evidence="5" type="primary">LOC110981784</name>
</gene>
<evidence type="ECO:0000256" key="1">
    <source>
        <dbReference type="ARBA" id="ARBA00007865"/>
    </source>
</evidence>
<keyword evidence="2" id="KW-0812">Transmembrane</keyword>
<sequence length="289" mass="31935">MARRFVELVLSSMFTLTLALRKGELLDMTYGYDGNSLAYPGNGFFQLTIRSRGPEGTFPWLEDNVICTPEHIGTHIDAPAHFAQGKMRVDDIPLDQLVRPAIRVDISEKAKMDRNYSMTVKDLQDWEDVHGRIPDGCLLLVYTGWGVFYPDRLAYLGTTRNDTFLDEQGRSLVYSPGVAPEAATWLVANRKLSGIGIDAANIDYGQNALVTSHQILLGANIYVLENVANLDQLPNTGAKVYALPMKIIDGSGAPIRIMAMLDEGNTSSVVMPFTTFTIYGVFLAGFVFQ</sequence>
<dbReference type="GeneID" id="110981784"/>
<evidence type="ECO:0000313" key="5">
    <source>
        <dbReference type="RefSeq" id="XP_022095369.1"/>
    </source>
</evidence>
<dbReference type="PANTHER" id="PTHR31118:SF12">
    <property type="entry name" value="CYCLASE-LIKE PROTEIN 2"/>
    <property type="match status" value="1"/>
</dbReference>
<name>A0A8B7YQ15_ACAPL</name>
<protein>
    <submittedName>
        <fullName evidence="5">Uncharacterized protein LOC110981784</fullName>
    </submittedName>
</protein>
<comment type="similarity">
    <text evidence="1">Belongs to the Cyclase 1 superfamily.</text>
</comment>
<evidence type="ECO:0000256" key="3">
    <source>
        <dbReference type="SAM" id="SignalP"/>
    </source>
</evidence>
<feature type="transmembrane region" description="Helical" evidence="2">
    <location>
        <begin position="269"/>
        <end position="288"/>
    </location>
</feature>
<feature type="signal peptide" evidence="3">
    <location>
        <begin position="1"/>
        <end position="19"/>
    </location>
</feature>
<dbReference type="OMA" id="APLHCAK"/>
<dbReference type="Gene3D" id="3.50.30.50">
    <property type="entry name" value="Putative cyclase"/>
    <property type="match status" value="1"/>
</dbReference>
<dbReference type="GO" id="GO:0004061">
    <property type="term" value="F:arylformamidase activity"/>
    <property type="evidence" value="ECO:0007669"/>
    <property type="project" value="InterPro"/>
</dbReference>
<keyword evidence="3" id="KW-0732">Signal</keyword>
<dbReference type="Proteomes" id="UP000694845">
    <property type="component" value="Unplaced"/>
</dbReference>
<dbReference type="PANTHER" id="PTHR31118">
    <property type="entry name" value="CYCLASE-LIKE PROTEIN 2"/>
    <property type="match status" value="1"/>
</dbReference>
<organism evidence="4 5">
    <name type="scientific">Acanthaster planci</name>
    <name type="common">Crown-of-thorns starfish</name>
    <dbReference type="NCBI Taxonomy" id="133434"/>
    <lineage>
        <taxon>Eukaryota</taxon>
        <taxon>Metazoa</taxon>
        <taxon>Echinodermata</taxon>
        <taxon>Eleutherozoa</taxon>
        <taxon>Asterozoa</taxon>
        <taxon>Asteroidea</taxon>
        <taxon>Valvatacea</taxon>
        <taxon>Valvatida</taxon>
        <taxon>Acanthasteridae</taxon>
        <taxon>Acanthaster</taxon>
    </lineage>
</organism>
<dbReference type="InterPro" id="IPR037175">
    <property type="entry name" value="KFase_sf"/>
</dbReference>
<keyword evidence="4" id="KW-1185">Reference proteome</keyword>
<dbReference type="GO" id="GO:0019441">
    <property type="term" value="P:L-tryptophan catabolic process to kynurenine"/>
    <property type="evidence" value="ECO:0007669"/>
    <property type="project" value="InterPro"/>
</dbReference>
<dbReference type="Pfam" id="PF04199">
    <property type="entry name" value="Cyclase"/>
    <property type="match status" value="1"/>
</dbReference>
<accession>A0A8B7YQ15</accession>
<evidence type="ECO:0000313" key="4">
    <source>
        <dbReference type="Proteomes" id="UP000694845"/>
    </source>
</evidence>
<dbReference type="InterPro" id="IPR007325">
    <property type="entry name" value="KFase/CYL"/>
</dbReference>
<dbReference type="AlphaFoldDB" id="A0A8B7YQ15"/>
<keyword evidence="2" id="KW-1133">Transmembrane helix</keyword>
<proteinExistence type="inferred from homology"/>
<reference evidence="5" key="1">
    <citation type="submission" date="2025-08" db="UniProtKB">
        <authorList>
            <consortium name="RefSeq"/>
        </authorList>
    </citation>
    <scope>IDENTIFICATION</scope>
</reference>
<keyword evidence="2" id="KW-0472">Membrane</keyword>
<dbReference type="KEGG" id="aplc:110981784"/>
<dbReference type="RefSeq" id="XP_022095369.1">
    <property type="nucleotide sequence ID" value="XM_022239677.1"/>
</dbReference>